<dbReference type="SUPFAM" id="SSF49879">
    <property type="entry name" value="SMAD/FHA domain"/>
    <property type="match status" value="1"/>
</dbReference>
<dbReference type="CDD" id="cd00060">
    <property type="entry name" value="FHA"/>
    <property type="match status" value="1"/>
</dbReference>
<feature type="domain" description="FHA" evidence="2">
    <location>
        <begin position="23"/>
        <end position="72"/>
    </location>
</feature>
<dbReference type="SMART" id="SM00240">
    <property type="entry name" value="FHA"/>
    <property type="match status" value="1"/>
</dbReference>
<sequence length="173" mass="18703">MATLIVQNGKHQGTKIPLPNREVTVGRDDKCYVRLTSGDVSRVHCSLLATNEGILIKDSGSQNGVIINGMKIEGDHMMRPGDLLKIGPVKFTMEIPQLAAPAGSADDDSIATWLAEGDTNASAADSETTEIQTVEANREHSTTAELPPAEPEAKSIAEEAQDIIRRHFEMKKK</sequence>
<dbReference type="Proteomes" id="UP000319383">
    <property type="component" value="Chromosome"/>
</dbReference>
<dbReference type="InterPro" id="IPR008984">
    <property type="entry name" value="SMAD_FHA_dom_sf"/>
</dbReference>
<protein>
    <submittedName>
        <fullName evidence="3">FHA domain protein</fullName>
    </submittedName>
</protein>
<dbReference type="InterPro" id="IPR032030">
    <property type="entry name" value="YscD_cytoplasmic_dom"/>
</dbReference>
<proteinExistence type="predicted"/>
<dbReference type="EMBL" id="CP036276">
    <property type="protein sequence ID" value="QDU42493.1"/>
    <property type="molecule type" value="Genomic_DNA"/>
</dbReference>
<dbReference type="InterPro" id="IPR000253">
    <property type="entry name" value="FHA_dom"/>
</dbReference>
<evidence type="ECO:0000313" key="3">
    <source>
        <dbReference type="EMBL" id="QDU42493.1"/>
    </source>
</evidence>
<evidence type="ECO:0000313" key="4">
    <source>
        <dbReference type="Proteomes" id="UP000319383"/>
    </source>
</evidence>
<reference evidence="3 4" key="1">
    <citation type="submission" date="2019-02" db="EMBL/GenBank/DDBJ databases">
        <title>Deep-cultivation of Planctomycetes and their phenomic and genomic characterization uncovers novel biology.</title>
        <authorList>
            <person name="Wiegand S."/>
            <person name="Jogler M."/>
            <person name="Boedeker C."/>
            <person name="Pinto D."/>
            <person name="Vollmers J."/>
            <person name="Rivas-Marin E."/>
            <person name="Kohn T."/>
            <person name="Peeters S.H."/>
            <person name="Heuer A."/>
            <person name="Rast P."/>
            <person name="Oberbeckmann S."/>
            <person name="Bunk B."/>
            <person name="Jeske O."/>
            <person name="Meyerdierks A."/>
            <person name="Storesund J.E."/>
            <person name="Kallscheuer N."/>
            <person name="Luecker S."/>
            <person name="Lage O.M."/>
            <person name="Pohl T."/>
            <person name="Merkel B.J."/>
            <person name="Hornburger P."/>
            <person name="Mueller R.-W."/>
            <person name="Bruemmer F."/>
            <person name="Labrenz M."/>
            <person name="Spormann A.M."/>
            <person name="Op den Camp H."/>
            <person name="Overmann J."/>
            <person name="Amann R."/>
            <person name="Jetten M.S.M."/>
            <person name="Mascher T."/>
            <person name="Medema M.H."/>
            <person name="Devos D.P."/>
            <person name="Kaster A.-K."/>
            <person name="Ovreas L."/>
            <person name="Rohde M."/>
            <person name="Galperin M.Y."/>
            <person name="Jogler C."/>
        </authorList>
    </citation>
    <scope>NUCLEOTIDE SEQUENCE [LARGE SCALE GENOMIC DNA]</scope>
    <source>
        <strain evidence="3 4">Mal52</strain>
    </source>
</reference>
<organism evidence="3 4">
    <name type="scientific">Symmachiella dynata</name>
    <dbReference type="NCBI Taxonomy" id="2527995"/>
    <lineage>
        <taxon>Bacteria</taxon>
        <taxon>Pseudomonadati</taxon>
        <taxon>Planctomycetota</taxon>
        <taxon>Planctomycetia</taxon>
        <taxon>Planctomycetales</taxon>
        <taxon>Planctomycetaceae</taxon>
        <taxon>Symmachiella</taxon>
    </lineage>
</organism>
<evidence type="ECO:0000259" key="2">
    <source>
        <dbReference type="PROSITE" id="PS50006"/>
    </source>
</evidence>
<dbReference type="Gene3D" id="2.60.200.20">
    <property type="match status" value="1"/>
</dbReference>
<dbReference type="Pfam" id="PF16697">
    <property type="entry name" value="Yop-YscD_cpl"/>
    <property type="match status" value="1"/>
</dbReference>
<feature type="region of interest" description="Disordered" evidence="1">
    <location>
        <begin position="134"/>
        <end position="155"/>
    </location>
</feature>
<dbReference type="RefSeq" id="WP_145374536.1">
    <property type="nucleotide sequence ID" value="NZ_CP036276.1"/>
</dbReference>
<dbReference type="KEGG" id="sdyn:Mal52_09560"/>
<gene>
    <name evidence="3" type="ORF">Mal52_09560</name>
</gene>
<accession>A0A517ZJ82</accession>
<dbReference type="AlphaFoldDB" id="A0A517ZJ82"/>
<name>A0A517ZJ82_9PLAN</name>
<evidence type="ECO:0000256" key="1">
    <source>
        <dbReference type="SAM" id="MobiDB-lite"/>
    </source>
</evidence>
<keyword evidence="4" id="KW-1185">Reference proteome</keyword>
<dbReference type="PROSITE" id="PS50006">
    <property type="entry name" value="FHA_DOMAIN"/>
    <property type="match status" value="1"/>
</dbReference>